<feature type="region of interest" description="Disordered" evidence="1">
    <location>
        <begin position="51"/>
        <end position="78"/>
    </location>
</feature>
<keyword evidence="3" id="KW-1185">Reference proteome</keyword>
<accession>A0A8X6KXR2</accession>
<proteinExistence type="predicted"/>
<evidence type="ECO:0000313" key="3">
    <source>
        <dbReference type="Proteomes" id="UP000887116"/>
    </source>
</evidence>
<sequence>MSFFNYISLYLQNKKTHNECERKQEDSIIWFQQSEVCNSSVTRQEGTNELQNGFMNAGNEMSRNDESNGKPLNLTENTEKKPDYDSFCNKFQSFGFSNEHCHQNTGDLPTFNFNFKSEEKNELNNFNPENDVLDEYLELPLSSENEEYLFSLMASEISNSEIFYSPTDKQRSENCEEIFSELTLQSSTKFDCEQFKNNSRVSDVIFDILYPAVEKNNFSSKPTDEIIKEENVQQKNVEKKDVKHSLPDPTMTISDLNQHLEHMEIYSSLYDDEVVIKI</sequence>
<gene>
    <name evidence="2" type="ORF">TNCT_576331</name>
</gene>
<comment type="caution">
    <text evidence="2">The sequence shown here is derived from an EMBL/GenBank/DDBJ whole genome shotgun (WGS) entry which is preliminary data.</text>
</comment>
<evidence type="ECO:0000313" key="2">
    <source>
        <dbReference type="EMBL" id="GFQ90380.1"/>
    </source>
</evidence>
<organism evidence="2 3">
    <name type="scientific">Trichonephila clavata</name>
    <name type="common">Joro spider</name>
    <name type="synonym">Nephila clavata</name>
    <dbReference type="NCBI Taxonomy" id="2740835"/>
    <lineage>
        <taxon>Eukaryota</taxon>
        <taxon>Metazoa</taxon>
        <taxon>Ecdysozoa</taxon>
        <taxon>Arthropoda</taxon>
        <taxon>Chelicerata</taxon>
        <taxon>Arachnida</taxon>
        <taxon>Araneae</taxon>
        <taxon>Araneomorphae</taxon>
        <taxon>Entelegynae</taxon>
        <taxon>Araneoidea</taxon>
        <taxon>Nephilidae</taxon>
        <taxon>Trichonephila</taxon>
    </lineage>
</organism>
<name>A0A8X6KXR2_TRICU</name>
<evidence type="ECO:0000256" key="1">
    <source>
        <dbReference type="SAM" id="MobiDB-lite"/>
    </source>
</evidence>
<dbReference type="EMBL" id="BMAO01013682">
    <property type="protein sequence ID" value="GFQ90380.1"/>
    <property type="molecule type" value="Genomic_DNA"/>
</dbReference>
<reference evidence="2" key="1">
    <citation type="submission" date="2020-07" db="EMBL/GenBank/DDBJ databases">
        <title>Multicomponent nature underlies the extraordinary mechanical properties of spider dragline silk.</title>
        <authorList>
            <person name="Kono N."/>
            <person name="Nakamura H."/>
            <person name="Mori M."/>
            <person name="Yoshida Y."/>
            <person name="Ohtoshi R."/>
            <person name="Malay A.D."/>
            <person name="Moran D.A.P."/>
            <person name="Tomita M."/>
            <person name="Numata K."/>
            <person name="Arakawa K."/>
        </authorList>
    </citation>
    <scope>NUCLEOTIDE SEQUENCE</scope>
</reference>
<dbReference type="AlphaFoldDB" id="A0A8X6KXR2"/>
<protein>
    <submittedName>
        <fullName evidence="2">Uncharacterized protein</fullName>
    </submittedName>
</protein>
<dbReference type="Proteomes" id="UP000887116">
    <property type="component" value="Unassembled WGS sequence"/>
</dbReference>